<comment type="caution">
    <text evidence="2">The sequence shown here is derived from an EMBL/GenBank/DDBJ whole genome shotgun (WGS) entry which is preliminary data.</text>
</comment>
<accession>U2S8K7</accession>
<gene>
    <name evidence="2" type="ORF">HMPREF0682_1800</name>
</gene>
<evidence type="ECO:0000256" key="1">
    <source>
        <dbReference type="SAM" id="MobiDB-lite"/>
    </source>
</evidence>
<reference evidence="2" key="1">
    <citation type="submission" date="2013-08" db="EMBL/GenBank/DDBJ databases">
        <authorList>
            <person name="Durkin A.S."/>
            <person name="Haft D.R."/>
            <person name="McCorrison J."/>
            <person name="Torralba M."/>
            <person name="Gillis M."/>
            <person name="Haft D.H."/>
            <person name="Methe B."/>
            <person name="Sutton G."/>
            <person name="Nelson K.E."/>
        </authorList>
    </citation>
    <scope>NUCLEOTIDE SEQUENCE [LARGE SCALE GENOMIC DNA]</scope>
    <source>
        <strain evidence="2">F0233</strain>
    </source>
</reference>
<keyword evidence="3" id="KW-1185">Reference proteome</keyword>
<organism evidence="2 3">
    <name type="scientific">Propionibacterium acidifaciens F0233</name>
    <dbReference type="NCBI Taxonomy" id="553198"/>
    <lineage>
        <taxon>Bacteria</taxon>
        <taxon>Bacillati</taxon>
        <taxon>Actinomycetota</taxon>
        <taxon>Actinomycetes</taxon>
        <taxon>Propionibacteriales</taxon>
        <taxon>Propionibacteriaceae</taxon>
        <taxon>Propionibacterium</taxon>
    </lineage>
</organism>
<dbReference type="AlphaFoldDB" id="U2S8K7"/>
<dbReference type="Proteomes" id="UP000017052">
    <property type="component" value="Unassembled WGS sequence"/>
</dbReference>
<sequence length="194" mass="21307">MTAIPQLMIIAAEEVHVGDDAQTGFQVLVCDFSRLGERTILLHDADRVSQLGLVGRVCPQNTDQFRSTVAVSSSQCEQYLRRHLARGDVLGGSLAPFFAHGSHVELVIDHLESQPDLLTESRVSRECPVVGIGYTRADLEWHSTGVGSRAMQHRLQILEWIVIHGFLGRPHRIDSGAKTNHPVLPGKLASQPPP</sequence>
<protein>
    <submittedName>
        <fullName evidence="2">Uncharacterized protein</fullName>
    </submittedName>
</protein>
<evidence type="ECO:0000313" key="3">
    <source>
        <dbReference type="Proteomes" id="UP000017052"/>
    </source>
</evidence>
<proteinExistence type="predicted"/>
<dbReference type="EMBL" id="ACVN02000124">
    <property type="protein sequence ID" value="ERK59147.1"/>
    <property type="molecule type" value="Genomic_DNA"/>
</dbReference>
<evidence type="ECO:0000313" key="2">
    <source>
        <dbReference type="EMBL" id="ERK59147.1"/>
    </source>
</evidence>
<name>U2S8K7_9ACTN</name>
<feature type="region of interest" description="Disordered" evidence="1">
    <location>
        <begin position="174"/>
        <end position="194"/>
    </location>
</feature>